<feature type="compositionally biased region" description="Basic residues" evidence="2">
    <location>
        <begin position="84"/>
        <end position="96"/>
    </location>
</feature>
<dbReference type="RefSeq" id="WP_146687922.1">
    <property type="nucleotide sequence ID" value="NZ_LT629750.1"/>
</dbReference>
<evidence type="ECO:0000313" key="4">
    <source>
        <dbReference type="EMBL" id="SDS77942.1"/>
    </source>
</evidence>
<dbReference type="PROSITE" id="PS50943">
    <property type="entry name" value="HTH_CROC1"/>
    <property type="match status" value="1"/>
</dbReference>
<dbReference type="Proteomes" id="UP000243904">
    <property type="component" value="Chromosome I"/>
</dbReference>
<evidence type="ECO:0000256" key="2">
    <source>
        <dbReference type="SAM" id="MobiDB-lite"/>
    </source>
</evidence>
<dbReference type="SMART" id="SM00530">
    <property type="entry name" value="HTH_XRE"/>
    <property type="match status" value="1"/>
</dbReference>
<dbReference type="AlphaFoldDB" id="A0A1H1UZJ1"/>
<dbReference type="InterPro" id="IPR001387">
    <property type="entry name" value="Cro/C1-type_HTH"/>
</dbReference>
<dbReference type="PANTHER" id="PTHR46558">
    <property type="entry name" value="TRACRIPTIONAL REGULATORY PROTEIN-RELATED-RELATED"/>
    <property type="match status" value="1"/>
</dbReference>
<dbReference type="GO" id="GO:0003677">
    <property type="term" value="F:DNA binding"/>
    <property type="evidence" value="ECO:0007669"/>
    <property type="project" value="UniProtKB-KW"/>
</dbReference>
<evidence type="ECO:0000313" key="5">
    <source>
        <dbReference type="Proteomes" id="UP000243904"/>
    </source>
</evidence>
<proteinExistence type="predicted"/>
<protein>
    <submittedName>
        <fullName evidence="4">DNA-binding transcriptional regulator, XRE-family HTH domain</fullName>
    </submittedName>
</protein>
<organism evidence="4 5">
    <name type="scientific">Bradyrhizobium canariense</name>
    <dbReference type="NCBI Taxonomy" id="255045"/>
    <lineage>
        <taxon>Bacteria</taxon>
        <taxon>Pseudomonadati</taxon>
        <taxon>Pseudomonadota</taxon>
        <taxon>Alphaproteobacteria</taxon>
        <taxon>Hyphomicrobiales</taxon>
        <taxon>Nitrobacteraceae</taxon>
        <taxon>Bradyrhizobium</taxon>
    </lineage>
</organism>
<feature type="region of interest" description="Disordered" evidence="2">
    <location>
        <begin position="77"/>
        <end position="96"/>
    </location>
</feature>
<gene>
    <name evidence="4" type="ORF">SAMN05444158_3178</name>
</gene>
<dbReference type="InterPro" id="IPR010982">
    <property type="entry name" value="Lambda_DNA-bd_dom_sf"/>
</dbReference>
<evidence type="ECO:0000259" key="3">
    <source>
        <dbReference type="PROSITE" id="PS50943"/>
    </source>
</evidence>
<dbReference type="CDD" id="cd00093">
    <property type="entry name" value="HTH_XRE"/>
    <property type="match status" value="1"/>
</dbReference>
<keyword evidence="1 4" id="KW-0238">DNA-binding</keyword>
<reference evidence="5" key="1">
    <citation type="submission" date="2016-10" db="EMBL/GenBank/DDBJ databases">
        <authorList>
            <person name="Varghese N."/>
            <person name="Submissions S."/>
        </authorList>
    </citation>
    <scope>NUCLEOTIDE SEQUENCE [LARGE SCALE GENOMIC DNA]</scope>
    <source>
        <strain evidence="5">GAS369</strain>
    </source>
</reference>
<name>A0A1H1UZJ1_9BRAD</name>
<dbReference type="PANTHER" id="PTHR46558:SF4">
    <property type="entry name" value="DNA-BIDING PHAGE PROTEIN"/>
    <property type="match status" value="1"/>
</dbReference>
<dbReference type="Pfam" id="PF01381">
    <property type="entry name" value="HTH_3"/>
    <property type="match status" value="1"/>
</dbReference>
<dbReference type="SUPFAM" id="SSF47413">
    <property type="entry name" value="lambda repressor-like DNA-binding domains"/>
    <property type="match status" value="1"/>
</dbReference>
<dbReference type="Gene3D" id="1.10.260.40">
    <property type="entry name" value="lambda repressor-like DNA-binding domains"/>
    <property type="match status" value="1"/>
</dbReference>
<sequence>MKKRLSPKNTSNGDAYLGARIRELRLEVGMSQEQLGKVLGVSFQQIQKYENGSNRVSAVRLYEICRILDVPIASMFEGIPHGPPRSKKKGRAANTR</sequence>
<dbReference type="EMBL" id="LT629750">
    <property type="protein sequence ID" value="SDS77942.1"/>
    <property type="molecule type" value="Genomic_DNA"/>
</dbReference>
<feature type="domain" description="HTH cro/C1-type" evidence="3">
    <location>
        <begin position="21"/>
        <end position="75"/>
    </location>
</feature>
<accession>A0A1H1UZJ1</accession>
<evidence type="ECO:0000256" key="1">
    <source>
        <dbReference type="ARBA" id="ARBA00023125"/>
    </source>
</evidence>
<keyword evidence="5" id="KW-1185">Reference proteome</keyword>